<sequence>MAVDNFTIRNYQSNGPHPLLLYPVIQSFMKYGNYQDLSVMRQVCQLWKGETEFHLMSKSRIVINGDKSAMKFLQENILPPSNTYDLIGLKRDTLVRMVHSVGPSMKWLTLNKCELSSSDLRLLVFNYLPNLISLKIQQLKADMVECTRGREGRYSRSQFPRVLPMSIGLPQASLHKLRELDLTGDFSHRTDIIFDILRNAKNLERIGSRKNACSEDDLFGTWFAEICLSLQFQHLRCLDLQSPLIESQVELLLEQKFALNHINLNFTNVPIYKLVLIIEKFKNTLKNVEFGLENVPNKLITQLLSRFKDCSLWIAVHSKFDTKVVFPLHSYVMMENRV</sequence>
<protein>
    <submittedName>
        <fullName evidence="1">Uncharacterized protein</fullName>
    </submittedName>
</protein>
<evidence type="ECO:0000313" key="2">
    <source>
        <dbReference type="Proteomes" id="UP000708208"/>
    </source>
</evidence>
<comment type="caution">
    <text evidence="1">The sequence shown here is derived from an EMBL/GenBank/DDBJ whole genome shotgun (WGS) entry which is preliminary data.</text>
</comment>
<dbReference type="AlphaFoldDB" id="A0A8J2J1A2"/>
<dbReference type="EMBL" id="CAJVCH010010930">
    <property type="protein sequence ID" value="CAG7668658.1"/>
    <property type="molecule type" value="Genomic_DNA"/>
</dbReference>
<evidence type="ECO:0000313" key="1">
    <source>
        <dbReference type="EMBL" id="CAG7668658.1"/>
    </source>
</evidence>
<dbReference type="Proteomes" id="UP000708208">
    <property type="component" value="Unassembled WGS sequence"/>
</dbReference>
<name>A0A8J2J1A2_9HEXA</name>
<gene>
    <name evidence="1" type="ORF">AFUS01_LOCUS1935</name>
</gene>
<organism evidence="1 2">
    <name type="scientific">Allacma fusca</name>
    <dbReference type="NCBI Taxonomy" id="39272"/>
    <lineage>
        <taxon>Eukaryota</taxon>
        <taxon>Metazoa</taxon>
        <taxon>Ecdysozoa</taxon>
        <taxon>Arthropoda</taxon>
        <taxon>Hexapoda</taxon>
        <taxon>Collembola</taxon>
        <taxon>Symphypleona</taxon>
        <taxon>Sminthuridae</taxon>
        <taxon>Allacma</taxon>
    </lineage>
</organism>
<accession>A0A8J2J1A2</accession>
<reference evidence="1" key="1">
    <citation type="submission" date="2021-06" db="EMBL/GenBank/DDBJ databases">
        <authorList>
            <person name="Hodson N. C."/>
            <person name="Mongue J. A."/>
            <person name="Jaron S. K."/>
        </authorList>
    </citation>
    <scope>NUCLEOTIDE SEQUENCE</scope>
</reference>
<keyword evidence="2" id="KW-1185">Reference proteome</keyword>
<proteinExistence type="predicted"/>